<name>A0ABP9HU26_9ACTN</name>
<evidence type="ECO:0000259" key="1">
    <source>
        <dbReference type="Pfam" id="PF02767"/>
    </source>
</evidence>
<reference evidence="3" key="1">
    <citation type="journal article" date="2019" name="Int. J. Syst. Evol. Microbiol.">
        <title>The Global Catalogue of Microorganisms (GCM) 10K type strain sequencing project: providing services to taxonomists for standard genome sequencing and annotation.</title>
        <authorList>
            <consortium name="The Broad Institute Genomics Platform"/>
            <consortium name="The Broad Institute Genome Sequencing Center for Infectious Disease"/>
            <person name="Wu L."/>
            <person name="Ma J."/>
        </authorList>
    </citation>
    <scope>NUCLEOTIDE SEQUENCE [LARGE SCALE GENOMIC DNA]</scope>
    <source>
        <strain evidence="3">JCM 17986</strain>
    </source>
</reference>
<keyword evidence="3" id="KW-1185">Reference proteome</keyword>
<dbReference type="SUPFAM" id="SSF55979">
    <property type="entry name" value="DNA clamp"/>
    <property type="match status" value="1"/>
</dbReference>
<protein>
    <recommendedName>
        <fullName evidence="1">DNA polymerase III beta sliding clamp central domain-containing protein</fullName>
    </recommendedName>
</protein>
<dbReference type="InterPro" id="IPR022637">
    <property type="entry name" value="DNA_polIII_beta_cen"/>
</dbReference>
<proteinExistence type="predicted"/>
<accession>A0ABP9HU26</accession>
<evidence type="ECO:0000313" key="2">
    <source>
        <dbReference type="EMBL" id="GAA4978120.1"/>
    </source>
</evidence>
<dbReference type="InterPro" id="IPR046938">
    <property type="entry name" value="DNA_clamp_sf"/>
</dbReference>
<organism evidence="2 3">
    <name type="scientific">Yinghuangia aomiensis</name>
    <dbReference type="NCBI Taxonomy" id="676205"/>
    <lineage>
        <taxon>Bacteria</taxon>
        <taxon>Bacillati</taxon>
        <taxon>Actinomycetota</taxon>
        <taxon>Actinomycetes</taxon>
        <taxon>Kitasatosporales</taxon>
        <taxon>Streptomycetaceae</taxon>
        <taxon>Yinghuangia</taxon>
    </lineage>
</organism>
<comment type="caution">
    <text evidence="2">The sequence shown here is derived from an EMBL/GenBank/DDBJ whole genome shotgun (WGS) entry which is preliminary data.</text>
</comment>
<gene>
    <name evidence="2" type="ORF">GCM10023205_52540</name>
</gene>
<dbReference type="Proteomes" id="UP001500466">
    <property type="component" value="Unassembled WGS sequence"/>
</dbReference>
<dbReference type="EMBL" id="BAABHS010000019">
    <property type="protein sequence ID" value="GAA4978120.1"/>
    <property type="molecule type" value="Genomic_DNA"/>
</dbReference>
<dbReference type="Gene3D" id="3.10.150.10">
    <property type="entry name" value="DNA Polymerase III, subunit A, domain 2"/>
    <property type="match status" value="1"/>
</dbReference>
<evidence type="ECO:0000313" key="3">
    <source>
        <dbReference type="Proteomes" id="UP001500466"/>
    </source>
</evidence>
<dbReference type="Pfam" id="PF02767">
    <property type="entry name" value="DNA_pol3_beta_2"/>
    <property type="match status" value="1"/>
</dbReference>
<feature type="domain" description="DNA polymerase III beta sliding clamp central" evidence="1">
    <location>
        <begin position="3"/>
        <end position="55"/>
    </location>
</feature>
<sequence>MLDIDDFRTMLDQVSPHIGTDDSTPALCGVRMEASNRGLLLVATDRFTLAMSRNPEPSTHPWATFLTAADVKAYKALAVASRTRAARIGMVEGALMISVGEHAMALPDRSGLAADFPGWRRIVRDAVEAAPNLTAPITLAPRLLARWHTHIPAWRTTHRGLTGTVPAGPDRGGALTVWSGGPNKPIVVARGDHFLGVQMPMRHGDDHAGPVANVRDAWQHALTEPSPSSTIADAA</sequence>
<dbReference type="RefSeq" id="WP_345678151.1">
    <property type="nucleotide sequence ID" value="NZ_BAABHS010000019.1"/>
</dbReference>